<dbReference type="SUPFAM" id="SSF53448">
    <property type="entry name" value="Nucleotide-diphospho-sugar transferases"/>
    <property type="match status" value="1"/>
</dbReference>
<dbReference type="Pfam" id="PF00535">
    <property type="entry name" value="Glycos_transf_2"/>
    <property type="match status" value="1"/>
</dbReference>
<dbReference type="Gene3D" id="3.90.550.10">
    <property type="entry name" value="Spore Coat Polysaccharide Biosynthesis Protein SpsA, Chain A"/>
    <property type="match status" value="1"/>
</dbReference>
<evidence type="ECO:0000259" key="1">
    <source>
        <dbReference type="Pfam" id="PF00535"/>
    </source>
</evidence>
<dbReference type="PANTHER" id="PTHR48090:SF7">
    <property type="entry name" value="RFBJ PROTEIN"/>
    <property type="match status" value="1"/>
</dbReference>
<feature type="domain" description="Glycosyltransferase 2-like" evidence="1">
    <location>
        <begin position="13"/>
        <end position="164"/>
    </location>
</feature>
<dbReference type="InterPro" id="IPR029044">
    <property type="entry name" value="Nucleotide-diphossugar_trans"/>
</dbReference>
<dbReference type="InterPro" id="IPR001173">
    <property type="entry name" value="Glyco_trans_2-like"/>
</dbReference>
<sequence length="228" mass="25876">MKISLCLIVWNELQGCQADVPNLPISEFDEVFAVDGGSTDGTVEYLESQGIKVHRQPKRGLNAAYVHANEVATGDAVVVFFAKGTLPTGDLLKFRPLFDKGNDLVIASRQLPGSVNEEDAHFFRPRKWAVMGLAAAAALVWRREGPWVRDVLHGFKGWKREAFKRMKVLDVGLSIDIEMVVRSYKLRISRVEFPTQEISRGYGETHFKIWPTGKRLLGYLWFELRRND</sequence>
<gene>
    <name evidence="2" type="ORF">J2X19_000938</name>
</gene>
<organism evidence="2 3">
    <name type="scientific">Rhodoferax ferrireducens</name>
    <dbReference type="NCBI Taxonomy" id="192843"/>
    <lineage>
        <taxon>Bacteria</taxon>
        <taxon>Pseudomonadati</taxon>
        <taxon>Pseudomonadota</taxon>
        <taxon>Betaproteobacteria</taxon>
        <taxon>Burkholderiales</taxon>
        <taxon>Comamonadaceae</taxon>
        <taxon>Rhodoferax</taxon>
    </lineage>
</organism>
<dbReference type="EMBL" id="JAVDXT010000001">
    <property type="protein sequence ID" value="MDR7376280.1"/>
    <property type="molecule type" value="Genomic_DNA"/>
</dbReference>
<evidence type="ECO:0000313" key="3">
    <source>
        <dbReference type="Proteomes" id="UP001180487"/>
    </source>
</evidence>
<protein>
    <submittedName>
        <fullName evidence="2">Glycosyltransferase involved in cell wall biosynthesis</fullName>
    </submittedName>
</protein>
<dbReference type="Proteomes" id="UP001180487">
    <property type="component" value="Unassembled WGS sequence"/>
</dbReference>
<dbReference type="PANTHER" id="PTHR48090">
    <property type="entry name" value="UNDECAPRENYL-PHOSPHATE 4-DEOXY-4-FORMAMIDO-L-ARABINOSE TRANSFERASE-RELATED"/>
    <property type="match status" value="1"/>
</dbReference>
<dbReference type="InterPro" id="IPR050256">
    <property type="entry name" value="Glycosyltransferase_2"/>
</dbReference>
<evidence type="ECO:0000313" key="2">
    <source>
        <dbReference type="EMBL" id="MDR7376280.1"/>
    </source>
</evidence>
<name>A0ABU2C4L4_9BURK</name>
<keyword evidence="3" id="KW-1185">Reference proteome</keyword>
<comment type="caution">
    <text evidence="2">The sequence shown here is derived from an EMBL/GenBank/DDBJ whole genome shotgun (WGS) entry which is preliminary data.</text>
</comment>
<dbReference type="RefSeq" id="WP_310371117.1">
    <property type="nucleotide sequence ID" value="NZ_JAVDXT010000001.1"/>
</dbReference>
<proteinExistence type="predicted"/>
<accession>A0ABU2C4L4</accession>
<reference evidence="2 3" key="1">
    <citation type="submission" date="2023-07" db="EMBL/GenBank/DDBJ databases">
        <title>Sorghum-associated microbial communities from plants grown in Nebraska, USA.</title>
        <authorList>
            <person name="Schachtman D."/>
        </authorList>
    </citation>
    <scope>NUCLEOTIDE SEQUENCE [LARGE SCALE GENOMIC DNA]</scope>
    <source>
        <strain evidence="2 3">BE313</strain>
    </source>
</reference>